<dbReference type="EMBL" id="CP155447">
    <property type="protein sequence ID" value="XBH02382.1"/>
    <property type="molecule type" value="Genomic_DNA"/>
</dbReference>
<reference evidence="3" key="1">
    <citation type="submission" date="2024-05" db="EMBL/GenBank/DDBJ databases">
        <title>Planctomycetes of the genus Singulisphaera possess chitinolytic capabilities.</title>
        <authorList>
            <person name="Ivanova A."/>
        </authorList>
    </citation>
    <scope>NUCLEOTIDE SEQUENCE</scope>
    <source>
        <strain evidence="3">Ch08T</strain>
    </source>
</reference>
<proteinExistence type="predicted"/>
<sequence length="530" mass="53220">MWNRNFRNALTSRPRPSRRVRLVELNRPELLDCRILPAVTALFSVAQGVGLLTVIGDAADNTIGVSRNAAGTILVNGGAVRIRGGTATIANTTQIQLFGLSGNDNLSLDEANGNLPKANIFGGAGNDTITGGNGNDLLFGESGNDTLLGKGGNDLLFGGADNDVLTGGAGTDQAFGQAGNDRMIWNPGDGSDVNEGGAGIDTVESNGGNGAENFTITANGSRVRFDRVSPAPFSLDIGTTENLVVNGNGGDDTITAGNGLASLIHITEDGGTGNDTLTGGDGNDTLIGGDGNDLINGGRGNDVARMGAGDDTFVWNPGDGSDTVEGQDGNDTLVFNGANINEQFNLSANGSRVRFTRDIGNVTMDLNGVEGINVNAFDGADTVTVNDTTGTDLTQVNLDLAVAPGSGTSDGQADSVIVNGTNWDDAITALGDASGVSLFGLSAQVNITGTEAAKDRLIINALGGNDMVDASGLAAGSIALTVNGDDGDDDLIGGAGNDTLAGGAGDDALIGGPGLDILDGGPGDNVLIQD</sequence>
<protein>
    <submittedName>
        <fullName evidence="3">Calcium-binding protein</fullName>
    </submittedName>
</protein>
<dbReference type="PRINTS" id="PR00313">
    <property type="entry name" value="CABNDNGRPT"/>
</dbReference>
<dbReference type="RefSeq" id="WP_406695124.1">
    <property type="nucleotide sequence ID" value="NZ_CP155447.1"/>
</dbReference>
<dbReference type="PROSITE" id="PS00330">
    <property type="entry name" value="HEMOLYSIN_CALCIUM"/>
    <property type="match status" value="5"/>
</dbReference>
<accession>A0AAU7CB61</accession>
<dbReference type="Pfam" id="PF00353">
    <property type="entry name" value="HemolysinCabind"/>
    <property type="match status" value="6"/>
</dbReference>
<keyword evidence="2" id="KW-0964">Secreted</keyword>
<name>A0AAU7CB61_9BACT</name>
<dbReference type="GO" id="GO:0005576">
    <property type="term" value="C:extracellular region"/>
    <property type="evidence" value="ECO:0007669"/>
    <property type="project" value="UniProtKB-SubCell"/>
</dbReference>
<dbReference type="SUPFAM" id="SSF51120">
    <property type="entry name" value="beta-Roll"/>
    <property type="match status" value="3"/>
</dbReference>
<evidence type="ECO:0000256" key="1">
    <source>
        <dbReference type="ARBA" id="ARBA00004613"/>
    </source>
</evidence>
<dbReference type="InterPro" id="IPR018511">
    <property type="entry name" value="Hemolysin-typ_Ca-bd_CS"/>
</dbReference>
<comment type="subcellular location">
    <subcellularLocation>
        <location evidence="1">Secreted</location>
    </subcellularLocation>
</comment>
<dbReference type="PANTHER" id="PTHR38340">
    <property type="entry name" value="S-LAYER PROTEIN"/>
    <property type="match status" value="1"/>
</dbReference>
<evidence type="ECO:0000313" key="3">
    <source>
        <dbReference type="EMBL" id="XBH02382.1"/>
    </source>
</evidence>
<dbReference type="InterPro" id="IPR001343">
    <property type="entry name" value="Hemolysn_Ca-bd"/>
</dbReference>
<gene>
    <name evidence="3" type="ORF">V5E97_29215</name>
</gene>
<dbReference type="AlphaFoldDB" id="A0AAU7CB61"/>
<dbReference type="InterPro" id="IPR011049">
    <property type="entry name" value="Serralysin-like_metalloprot_C"/>
</dbReference>
<dbReference type="Gene3D" id="2.150.10.10">
    <property type="entry name" value="Serralysin-like metalloprotease, C-terminal"/>
    <property type="match status" value="3"/>
</dbReference>
<organism evidence="3">
    <name type="scientific">Singulisphaera sp. Ch08</name>
    <dbReference type="NCBI Taxonomy" id="3120278"/>
    <lineage>
        <taxon>Bacteria</taxon>
        <taxon>Pseudomonadati</taxon>
        <taxon>Planctomycetota</taxon>
        <taxon>Planctomycetia</taxon>
        <taxon>Isosphaerales</taxon>
        <taxon>Isosphaeraceae</taxon>
        <taxon>Singulisphaera</taxon>
    </lineage>
</organism>
<dbReference type="InterPro" id="IPR050557">
    <property type="entry name" value="RTX_toxin/Mannuronan_C5-epim"/>
</dbReference>
<dbReference type="PANTHER" id="PTHR38340:SF1">
    <property type="entry name" value="S-LAYER PROTEIN"/>
    <property type="match status" value="1"/>
</dbReference>
<dbReference type="GO" id="GO:0005509">
    <property type="term" value="F:calcium ion binding"/>
    <property type="evidence" value="ECO:0007669"/>
    <property type="project" value="InterPro"/>
</dbReference>
<evidence type="ECO:0000256" key="2">
    <source>
        <dbReference type="ARBA" id="ARBA00022525"/>
    </source>
</evidence>